<dbReference type="Gene3D" id="1.10.490.10">
    <property type="entry name" value="Globins"/>
    <property type="match status" value="1"/>
</dbReference>
<organism evidence="6">
    <name type="scientific">mine drainage metagenome</name>
    <dbReference type="NCBI Taxonomy" id="410659"/>
    <lineage>
        <taxon>unclassified sequences</taxon>
        <taxon>metagenomes</taxon>
        <taxon>ecological metagenomes</taxon>
    </lineage>
</organism>
<dbReference type="InterPro" id="IPR009050">
    <property type="entry name" value="Globin-like_sf"/>
</dbReference>
<comment type="similarity">
    <text evidence="5">Belongs to the truncated hemoglobin family. Group II subfamily.</text>
</comment>
<dbReference type="InterPro" id="IPR001486">
    <property type="entry name" value="Hemoglobin_trunc"/>
</dbReference>
<keyword evidence="3" id="KW-0479">Metal-binding</keyword>
<evidence type="ECO:0000313" key="6">
    <source>
        <dbReference type="EMBL" id="OIQ78936.1"/>
    </source>
</evidence>
<accession>A0A1J5Q6D9</accession>
<name>A0A1J5Q6D9_9ZZZZ</name>
<dbReference type="GO" id="GO:0046872">
    <property type="term" value="F:metal ion binding"/>
    <property type="evidence" value="ECO:0007669"/>
    <property type="project" value="UniProtKB-KW"/>
</dbReference>
<protein>
    <submittedName>
        <fullName evidence="6">Group 2 truncated hemoglobin YjbI</fullName>
    </submittedName>
</protein>
<evidence type="ECO:0000256" key="4">
    <source>
        <dbReference type="ARBA" id="ARBA00023004"/>
    </source>
</evidence>
<keyword evidence="4" id="KW-0408">Iron</keyword>
<dbReference type="GO" id="GO:0005344">
    <property type="term" value="F:oxygen carrier activity"/>
    <property type="evidence" value="ECO:0007669"/>
    <property type="project" value="InterPro"/>
</dbReference>
<gene>
    <name evidence="6" type="primary">yjbI_5</name>
    <name evidence="6" type="ORF">GALL_393430</name>
</gene>
<proteinExistence type="inferred from homology"/>
<dbReference type="GO" id="GO:0020037">
    <property type="term" value="F:heme binding"/>
    <property type="evidence" value="ECO:0007669"/>
    <property type="project" value="InterPro"/>
</dbReference>
<reference evidence="6" key="1">
    <citation type="submission" date="2016-10" db="EMBL/GenBank/DDBJ databases">
        <title>Sequence of Gallionella enrichment culture.</title>
        <authorList>
            <person name="Poehlein A."/>
            <person name="Muehling M."/>
            <person name="Daniel R."/>
        </authorList>
    </citation>
    <scope>NUCLEOTIDE SEQUENCE</scope>
</reference>
<evidence type="ECO:0000256" key="2">
    <source>
        <dbReference type="ARBA" id="ARBA00022617"/>
    </source>
</evidence>
<comment type="caution">
    <text evidence="6">The sequence shown here is derived from an EMBL/GenBank/DDBJ whole genome shotgun (WGS) entry which is preliminary data.</text>
</comment>
<dbReference type="CDD" id="cd14773">
    <property type="entry name" value="TrHb2_PhHbO-like_O"/>
    <property type="match status" value="1"/>
</dbReference>
<dbReference type="InterPro" id="IPR044203">
    <property type="entry name" value="GlbO/GLB3-like"/>
</dbReference>
<dbReference type="SUPFAM" id="SSF46458">
    <property type="entry name" value="Globin-like"/>
    <property type="match status" value="1"/>
</dbReference>
<keyword evidence="1" id="KW-0813">Transport</keyword>
<dbReference type="PANTHER" id="PTHR47366">
    <property type="entry name" value="TWO-ON-TWO HEMOGLOBIN-3"/>
    <property type="match status" value="1"/>
</dbReference>
<dbReference type="InterPro" id="IPR012292">
    <property type="entry name" value="Globin/Proto"/>
</dbReference>
<evidence type="ECO:0000256" key="1">
    <source>
        <dbReference type="ARBA" id="ARBA00022448"/>
    </source>
</evidence>
<dbReference type="Pfam" id="PF01152">
    <property type="entry name" value="Bac_globin"/>
    <property type="match status" value="1"/>
</dbReference>
<dbReference type="AlphaFoldDB" id="A0A1J5Q6D9"/>
<sequence>MPQILRNPHFEAIGGEATIIRLVDRFYFHMESLPVASAIRAMHEADLQPVKVVLVKFLIEWLGGPAVYSIERGHPRLRQKHMGFPIGEAARDAWMICMRRAMEDVVASTTLRQQLEQVFFKTADFIRNDNRE</sequence>
<evidence type="ECO:0000256" key="5">
    <source>
        <dbReference type="ARBA" id="ARBA00034496"/>
    </source>
</evidence>
<keyword evidence="2" id="KW-0349">Heme</keyword>
<dbReference type="GO" id="GO:0019825">
    <property type="term" value="F:oxygen binding"/>
    <property type="evidence" value="ECO:0007669"/>
    <property type="project" value="InterPro"/>
</dbReference>
<dbReference type="PANTHER" id="PTHR47366:SF1">
    <property type="entry name" value="TWO-ON-TWO HEMOGLOBIN-3"/>
    <property type="match status" value="1"/>
</dbReference>
<evidence type="ECO:0000256" key="3">
    <source>
        <dbReference type="ARBA" id="ARBA00022723"/>
    </source>
</evidence>
<dbReference type="EMBL" id="MLJW01001305">
    <property type="protein sequence ID" value="OIQ78936.1"/>
    <property type="molecule type" value="Genomic_DNA"/>
</dbReference>